<keyword evidence="1" id="KW-0812">Transmembrane</keyword>
<keyword evidence="3" id="KW-1185">Reference proteome</keyword>
<reference evidence="3" key="1">
    <citation type="journal article" date="2019" name="Int. J. Syst. Evol. Microbiol.">
        <title>The Global Catalogue of Microorganisms (GCM) 10K type strain sequencing project: providing services to taxonomists for standard genome sequencing and annotation.</title>
        <authorList>
            <consortium name="The Broad Institute Genomics Platform"/>
            <consortium name="The Broad Institute Genome Sequencing Center for Infectious Disease"/>
            <person name="Wu L."/>
            <person name="Ma J."/>
        </authorList>
    </citation>
    <scope>NUCLEOTIDE SEQUENCE [LARGE SCALE GENOMIC DNA]</scope>
    <source>
        <strain evidence="3">CGMCC 1.12376</strain>
    </source>
</reference>
<protein>
    <submittedName>
        <fullName evidence="2">YndM family protein</fullName>
    </submittedName>
</protein>
<feature type="transmembrane region" description="Helical" evidence="1">
    <location>
        <begin position="7"/>
        <end position="25"/>
    </location>
</feature>
<dbReference type="EMBL" id="JBHUDE010000016">
    <property type="protein sequence ID" value="MFD1606844.1"/>
    <property type="molecule type" value="Genomic_DNA"/>
</dbReference>
<keyword evidence="1" id="KW-0472">Membrane</keyword>
<comment type="caution">
    <text evidence="2">The sequence shown here is derived from an EMBL/GenBank/DDBJ whole genome shotgun (WGS) entry which is preliminary data.</text>
</comment>
<evidence type="ECO:0000313" key="2">
    <source>
        <dbReference type="EMBL" id="MFD1606844.1"/>
    </source>
</evidence>
<dbReference type="Proteomes" id="UP001597221">
    <property type="component" value="Unassembled WGS sequence"/>
</dbReference>
<feature type="transmembrane region" description="Helical" evidence="1">
    <location>
        <begin position="31"/>
        <end position="52"/>
    </location>
</feature>
<proteinExistence type="predicted"/>
<sequence length="150" mass="16908">MKHTKALSIKFLFTTSIIILFLAYFDSSTLSQMIMTSLIITGITYVTVDILLLPVLGKLAAAMVDFGLLFLSVWLLSGIFLGQTTTLVLTSLFIAYVLTACESIFHIYMKKRVLPRRLATIIPFPTMKLQAEISKEIYPDKDDKKSNTQY</sequence>
<evidence type="ECO:0000313" key="3">
    <source>
        <dbReference type="Proteomes" id="UP001597221"/>
    </source>
</evidence>
<gene>
    <name evidence="2" type="ORF">ACFSBH_04180</name>
</gene>
<dbReference type="Pfam" id="PF10710">
    <property type="entry name" value="DUF2512"/>
    <property type="match status" value="1"/>
</dbReference>
<name>A0ABW4HPU3_9BACI</name>
<keyword evidence="1" id="KW-1133">Transmembrane helix</keyword>
<evidence type="ECO:0000256" key="1">
    <source>
        <dbReference type="SAM" id="Phobius"/>
    </source>
</evidence>
<accession>A0ABW4HPU3</accession>
<feature type="transmembrane region" description="Helical" evidence="1">
    <location>
        <begin position="59"/>
        <end position="81"/>
    </location>
</feature>
<dbReference type="InterPro" id="IPR019649">
    <property type="entry name" value="DUF2512"/>
</dbReference>
<dbReference type="RefSeq" id="WP_379596174.1">
    <property type="nucleotide sequence ID" value="NZ_JBHUDE010000016.1"/>
</dbReference>
<organism evidence="2 3">
    <name type="scientific">Oceanobacillus luteolus</name>
    <dbReference type="NCBI Taxonomy" id="1274358"/>
    <lineage>
        <taxon>Bacteria</taxon>
        <taxon>Bacillati</taxon>
        <taxon>Bacillota</taxon>
        <taxon>Bacilli</taxon>
        <taxon>Bacillales</taxon>
        <taxon>Bacillaceae</taxon>
        <taxon>Oceanobacillus</taxon>
    </lineage>
</organism>
<feature type="transmembrane region" description="Helical" evidence="1">
    <location>
        <begin position="87"/>
        <end position="108"/>
    </location>
</feature>